<evidence type="ECO:0000313" key="2">
    <source>
        <dbReference type="EMBL" id="SNV32672.1"/>
    </source>
</evidence>
<organism evidence="2 3">
    <name type="scientific">Streptococcus acidominimus</name>
    <dbReference type="NCBI Taxonomy" id="1326"/>
    <lineage>
        <taxon>Bacteria</taxon>
        <taxon>Bacillati</taxon>
        <taxon>Bacillota</taxon>
        <taxon>Bacilli</taxon>
        <taxon>Lactobacillales</taxon>
        <taxon>Streptococcaceae</taxon>
        <taxon>Streptococcus</taxon>
    </lineage>
</organism>
<reference evidence="2 3" key="1">
    <citation type="submission" date="2017-06" db="EMBL/GenBank/DDBJ databases">
        <authorList>
            <consortium name="Pathogen Informatics"/>
        </authorList>
    </citation>
    <scope>NUCLEOTIDE SEQUENCE [LARGE SCALE GENOMIC DNA]</scope>
    <source>
        <strain evidence="2 3">NCTC11291</strain>
    </source>
</reference>
<dbReference type="OrthoDB" id="9962792at2"/>
<dbReference type="EMBL" id="LT906454">
    <property type="protein sequence ID" value="SNV32672.1"/>
    <property type="molecule type" value="Genomic_DNA"/>
</dbReference>
<name>A0A239WE49_STRAI</name>
<accession>A0A239WE49</accession>
<keyword evidence="1" id="KW-0812">Transmembrane</keyword>
<gene>
    <name evidence="2" type="ORF">SAMEA4504048_00179</name>
</gene>
<sequence>MTKREENQNRKKRKLVYWFLFGFLFVSIVSGGLYAYWAGNISNPAELTKDPNVITIGQANNVETTLTVSDPATDTKKLVPAGKTKFSVGGSADNVETITKTMTVAWQDKSNTVTSADNVTGTLSVTATPEIEGAQESNNSLINVTVTPESTPIQLNGTSQVEVSVTVTMTEPASKAVYDDIINKPILLHLAFNVTQAG</sequence>
<dbReference type="Proteomes" id="UP000215144">
    <property type="component" value="Chromosome 1"/>
</dbReference>
<dbReference type="AlphaFoldDB" id="A0A239WE49"/>
<dbReference type="KEGG" id="saco:SAME_00179"/>
<dbReference type="RefSeq" id="WP_095121448.1">
    <property type="nucleotide sequence ID" value="NZ_LT906454.1"/>
</dbReference>
<evidence type="ECO:0000313" key="3">
    <source>
        <dbReference type="Proteomes" id="UP000215144"/>
    </source>
</evidence>
<evidence type="ECO:0000256" key="1">
    <source>
        <dbReference type="SAM" id="Phobius"/>
    </source>
</evidence>
<proteinExistence type="predicted"/>
<keyword evidence="1" id="KW-0472">Membrane</keyword>
<protein>
    <submittedName>
        <fullName evidence="2">Uncharacterized protein</fullName>
    </submittedName>
</protein>
<feature type="transmembrane region" description="Helical" evidence="1">
    <location>
        <begin position="15"/>
        <end position="37"/>
    </location>
</feature>
<keyword evidence="1" id="KW-1133">Transmembrane helix</keyword>